<dbReference type="PROSITE" id="PS51161">
    <property type="entry name" value="ATP_CONE"/>
    <property type="match status" value="1"/>
</dbReference>
<evidence type="ECO:0000256" key="9">
    <source>
        <dbReference type="HAMAP-Rule" id="MF_00440"/>
    </source>
</evidence>
<dbReference type="Proteomes" id="UP000603912">
    <property type="component" value="Unassembled WGS sequence"/>
</dbReference>
<keyword evidence="7 9" id="KW-0238">DNA-binding</keyword>
<feature type="compositionally biased region" description="Basic and acidic residues" evidence="10">
    <location>
        <begin position="12"/>
        <end position="24"/>
    </location>
</feature>
<keyword evidence="13" id="KW-1185">Reference proteome</keyword>
<dbReference type="InterPro" id="IPR055173">
    <property type="entry name" value="NrdR-like_N"/>
</dbReference>
<keyword evidence="3 9" id="KW-0863">Zinc-finger</keyword>
<evidence type="ECO:0000259" key="11">
    <source>
        <dbReference type="PROSITE" id="PS51161"/>
    </source>
</evidence>
<dbReference type="AlphaFoldDB" id="A0A917I7D1"/>
<keyword evidence="1 9" id="KW-0678">Repressor</keyword>
<evidence type="ECO:0000256" key="3">
    <source>
        <dbReference type="ARBA" id="ARBA00022771"/>
    </source>
</evidence>
<keyword evidence="2 9" id="KW-0547">Nucleotide-binding</keyword>
<name>A0A917I7D1_9HYPH</name>
<evidence type="ECO:0000256" key="6">
    <source>
        <dbReference type="ARBA" id="ARBA00023015"/>
    </source>
</evidence>
<comment type="cofactor">
    <cofactor evidence="9">
        <name>Zn(2+)</name>
        <dbReference type="ChEBI" id="CHEBI:29105"/>
    </cofactor>
    <text evidence="9">Binds 1 zinc ion.</text>
</comment>
<sequence length="167" mass="18920">MRCPYCSSLDTQVKDSRPTDDSSAIRRRRVCPDCGGRFTTFERVQLRELMVVKRSGRRIPFDRDKLVRSLEIALRKRPVEPERVERMINGIVRQLESLGDGEIPSATIGELVMEGLKALDDVAYVRFASVYKDFREARDFEELLGELSGPDEAATPSRAKASAREPS</sequence>
<evidence type="ECO:0000313" key="13">
    <source>
        <dbReference type="Proteomes" id="UP000603912"/>
    </source>
</evidence>
<comment type="caution">
    <text evidence="12">The sequence shown here is derived from an EMBL/GenBank/DDBJ whole genome shotgun (WGS) entry which is preliminary data.</text>
</comment>
<feature type="domain" description="ATP-cone" evidence="11">
    <location>
        <begin position="49"/>
        <end position="139"/>
    </location>
</feature>
<dbReference type="GO" id="GO:0005524">
    <property type="term" value="F:ATP binding"/>
    <property type="evidence" value="ECO:0007669"/>
    <property type="project" value="UniProtKB-UniRule"/>
</dbReference>
<comment type="function">
    <text evidence="9">Negatively regulates transcription of bacterial ribonucleotide reductase nrd genes and operons by binding to NrdR-boxes.</text>
</comment>
<gene>
    <name evidence="9 12" type="primary">nrdR</name>
    <name evidence="12" type="ORF">GCM10007036_18890</name>
</gene>
<keyword evidence="5 9" id="KW-0067">ATP-binding</keyword>
<keyword evidence="9" id="KW-0479">Metal-binding</keyword>
<keyword evidence="8 9" id="KW-0804">Transcription</keyword>
<dbReference type="GO" id="GO:0003677">
    <property type="term" value="F:DNA binding"/>
    <property type="evidence" value="ECO:0007669"/>
    <property type="project" value="UniProtKB-KW"/>
</dbReference>
<evidence type="ECO:0000256" key="4">
    <source>
        <dbReference type="ARBA" id="ARBA00022833"/>
    </source>
</evidence>
<feature type="region of interest" description="Disordered" evidence="10">
    <location>
        <begin position="1"/>
        <end position="24"/>
    </location>
</feature>
<protein>
    <recommendedName>
        <fullName evidence="9">Transcriptional repressor NrdR</fullName>
    </recommendedName>
</protein>
<organism evidence="12 13">
    <name type="scientific">Alsobacter metallidurans</name>
    <dbReference type="NCBI Taxonomy" id="340221"/>
    <lineage>
        <taxon>Bacteria</taxon>
        <taxon>Pseudomonadati</taxon>
        <taxon>Pseudomonadota</taxon>
        <taxon>Alphaproteobacteria</taxon>
        <taxon>Hyphomicrobiales</taxon>
        <taxon>Alsobacteraceae</taxon>
        <taxon>Alsobacter</taxon>
    </lineage>
</organism>
<evidence type="ECO:0000256" key="7">
    <source>
        <dbReference type="ARBA" id="ARBA00023125"/>
    </source>
</evidence>
<dbReference type="EMBL" id="BMES01000001">
    <property type="protein sequence ID" value="GGH17451.1"/>
    <property type="molecule type" value="Genomic_DNA"/>
</dbReference>
<dbReference type="GO" id="GO:0008270">
    <property type="term" value="F:zinc ion binding"/>
    <property type="evidence" value="ECO:0007669"/>
    <property type="project" value="UniProtKB-UniRule"/>
</dbReference>
<evidence type="ECO:0000256" key="5">
    <source>
        <dbReference type="ARBA" id="ARBA00022840"/>
    </source>
</evidence>
<dbReference type="PANTHER" id="PTHR30455">
    <property type="entry name" value="TRANSCRIPTIONAL REPRESSOR NRDR"/>
    <property type="match status" value="1"/>
</dbReference>
<evidence type="ECO:0000256" key="1">
    <source>
        <dbReference type="ARBA" id="ARBA00022491"/>
    </source>
</evidence>
<evidence type="ECO:0000256" key="8">
    <source>
        <dbReference type="ARBA" id="ARBA00023163"/>
    </source>
</evidence>
<dbReference type="PANTHER" id="PTHR30455:SF2">
    <property type="entry name" value="TRANSCRIPTIONAL REPRESSOR NRDR"/>
    <property type="match status" value="1"/>
</dbReference>
<dbReference type="InterPro" id="IPR003796">
    <property type="entry name" value="RNR_NrdR-like"/>
</dbReference>
<accession>A0A917I7D1</accession>
<dbReference type="RefSeq" id="WP_188517370.1">
    <property type="nucleotide sequence ID" value="NZ_BMES01000001.1"/>
</dbReference>
<proteinExistence type="inferred from homology"/>
<evidence type="ECO:0000313" key="12">
    <source>
        <dbReference type="EMBL" id="GGH17451.1"/>
    </source>
</evidence>
<reference evidence="12" key="2">
    <citation type="submission" date="2020-09" db="EMBL/GenBank/DDBJ databases">
        <authorList>
            <person name="Sun Q."/>
            <person name="Zhou Y."/>
        </authorList>
    </citation>
    <scope>NUCLEOTIDE SEQUENCE</scope>
    <source>
        <strain evidence="12">CGMCC 1.12214</strain>
    </source>
</reference>
<comment type="similarity">
    <text evidence="9">Belongs to the NrdR family.</text>
</comment>
<dbReference type="NCBIfam" id="TIGR00244">
    <property type="entry name" value="transcriptional regulator NrdR"/>
    <property type="match status" value="1"/>
</dbReference>
<reference evidence="12" key="1">
    <citation type="journal article" date="2014" name="Int. J. Syst. Evol. Microbiol.">
        <title>Complete genome sequence of Corynebacterium casei LMG S-19264T (=DSM 44701T), isolated from a smear-ripened cheese.</title>
        <authorList>
            <consortium name="US DOE Joint Genome Institute (JGI-PGF)"/>
            <person name="Walter F."/>
            <person name="Albersmeier A."/>
            <person name="Kalinowski J."/>
            <person name="Ruckert C."/>
        </authorList>
    </citation>
    <scope>NUCLEOTIDE SEQUENCE</scope>
    <source>
        <strain evidence="12">CGMCC 1.12214</strain>
    </source>
</reference>
<dbReference type="GO" id="GO:0045892">
    <property type="term" value="P:negative regulation of DNA-templated transcription"/>
    <property type="evidence" value="ECO:0007669"/>
    <property type="project" value="UniProtKB-UniRule"/>
</dbReference>
<evidence type="ECO:0000256" key="2">
    <source>
        <dbReference type="ARBA" id="ARBA00022741"/>
    </source>
</evidence>
<feature type="zinc finger region" evidence="9">
    <location>
        <begin position="3"/>
        <end position="34"/>
    </location>
</feature>
<dbReference type="Pfam" id="PF22811">
    <property type="entry name" value="Zn_ribbon_NrdR"/>
    <property type="match status" value="1"/>
</dbReference>
<feature type="region of interest" description="Disordered" evidence="10">
    <location>
        <begin position="145"/>
        <end position="167"/>
    </location>
</feature>
<evidence type="ECO:0000256" key="10">
    <source>
        <dbReference type="SAM" id="MobiDB-lite"/>
    </source>
</evidence>
<dbReference type="Pfam" id="PF03477">
    <property type="entry name" value="ATP-cone"/>
    <property type="match status" value="1"/>
</dbReference>
<dbReference type="HAMAP" id="MF_00440">
    <property type="entry name" value="NrdR"/>
    <property type="match status" value="1"/>
</dbReference>
<keyword evidence="4 9" id="KW-0862">Zinc</keyword>
<dbReference type="InterPro" id="IPR005144">
    <property type="entry name" value="ATP-cone_dom"/>
</dbReference>
<keyword evidence="6 9" id="KW-0805">Transcription regulation</keyword>